<reference evidence="7 8" key="1">
    <citation type="submission" date="2015-07" db="EMBL/GenBank/DDBJ databases">
        <title>Complete genome sequence of Mycobacterium goodii X7B, a facultative thermophilic biodesulfurizing bacterium.</title>
        <authorList>
            <person name="Yu B."/>
            <person name="Li F."/>
            <person name="Xu P."/>
        </authorList>
    </citation>
    <scope>NUCLEOTIDE SEQUENCE [LARGE SCALE GENOMIC DNA]</scope>
    <source>
        <strain evidence="7 8">X7B</strain>
    </source>
</reference>
<feature type="DNA-binding region" description="H-T-H motif" evidence="5">
    <location>
        <begin position="31"/>
        <end position="50"/>
    </location>
</feature>
<sequence>MPKVVDHDERRREVLDATWRVIGSEGLEALTLRRIAQEAGCSNGVLAHYFRNKEDILVSAHQLAFARARKRIVEATDGVGGITALRLAILEALPLDAERLLEAQVDVSFLGQAVGNPYLREIRSASNADSRALWAQFVVDAQRSGDIRTDEDTQIIVDEILAVVESLSVEAIINPGRMTPDHQVYLVDRLLARLQ</sequence>
<dbReference type="InterPro" id="IPR050109">
    <property type="entry name" value="HTH-type_TetR-like_transc_reg"/>
</dbReference>
<protein>
    <recommendedName>
        <fullName evidence="6">HTH tetR-type domain-containing protein</fullName>
    </recommendedName>
</protein>
<evidence type="ECO:0000256" key="1">
    <source>
        <dbReference type="ARBA" id="ARBA00022491"/>
    </source>
</evidence>
<dbReference type="InterPro" id="IPR036271">
    <property type="entry name" value="Tet_transcr_reg_TetR-rel_C_sf"/>
</dbReference>
<dbReference type="PANTHER" id="PTHR30055:SF234">
    <property type="entry name" value="HTH-TYPE TRANSCRIPTIONAL REGULATOR BETI"/>
    <property type="match status" value="1"/>
</dbReference>
<dbReference type="PANTHER" id="PTHR30055">
    <property type="entry name" value="HTH-TYPE TRANSCRIPTIONAL REGULATOR RUTR"/>
    <property type="match status" value="1"/>
</dbReference>
<dbReference type="GO" id="GO:0000976">
    <property type="term" value="F:transcription cis-regulatory region binding"/>
    <property type="evidence" value="ECO:0007669"/>
    <property type="project" value="TreeGrafter"/>
</dbReference>
<evidence type="ECO:0000256" key="5">
    <source>
        <dbReference type="PROSITE-ProRule" id="PRU00335"/>
    </source>
</evidence>
<dbReference type="PRINTS" id="PR00455">
    <property type="entry name" value="HTHTETR"/>
</dbReference>
<dbReference type="Gene3D" id="1.10.357.10">
    <property type="entry name" value="Tetracycline Repressor, domain 2"/>
    <property type="match status" value="1"/>
</dbReference>
<dbReference type="RefSeq" id="WP_049746219.1">
    <property type="nucleotide sequence ID" value="NZ_CP012150.1"/>
</dbReference>
<keyword evidence="4" id="KW-0804">Transcription</keyword>
<keyword evidence="3 5" id="KW-0238">DNA-binding</keyword>
<gene>
    <name evidence="7" type="ORF">AFA91_19890</name>
</gene>
<dbReference type="Proteomes" id="UP000062255">
    <property type="component" value="Chromosome"/>
</dbReference>
<keyword evidence="2" id="KW-0805">Transcription regulation</keyword>
<dbReference type="STRING" id="134601.AFA91_19890"/>
<dbReference type="InterPro" id="IPR009057">
    <property type="entry name" value="Homeodomain-like_sf"/>
</dbReference>
<dbReference type="KEGG" id="mgo:AFA91_19890"/>
<organism evidence="7 8">
    <name type="scientific">Mycolicibacterium goodii</name>
    <name type="common">Mycobacterium goodii</name>
    <dbReference type="NCBI Taxonomy" id="134601"/>
    <lineage>
        <taxon>Bacteria</taxon>
        <taxon>Bacillati</taxon>
        <taxon>Actinomycetota</taxon>
        <taxon>Actinomycetes</taxon>
        <taxon>Mycobacteriales</taxon>
        <taxon>Mycobacteriaceae</taxon>
        <taxon>Mycolicibacterium</taxon>
    </lineage>
</organism>
<dbReference type="OrthoDB" id="9816296at2"/>
<dbReference type="InterPro" id="IPR039538">
    <property type="entry name" value="BetI_C"/>
</dbReference>
<name>A0A0K0X8S3_MYCGD</name>
<dbReference type="SUPFAM" id="SSF48498">
    <property type="entry name" value="Tetracyclin repressor-like, C-terminal domain"/>
    <property type="match status" value="1"/>
</dbReference>
<dbReference type="EMBL" id="CP012150">
    <property type="protein sequence ID" value="AKS33776.1"/>
    <property type="molecule type" value="Genomic_DNA"/>
</dbReference>
<keyword evidence="1" id="KW-0678">Repressor</keyword>
<dbReference type="AlphaFoldDB" id="A0A0K0X8S3"/>
<dbReference type="GO" id="GO:0003700">
    <property type="term" value="F:DNA-binding transcription factor activity"/>
    <property type="evidence" value="ECO:0007669"/>
    <property type="project" value="TreeGrafter"/>
</dbReference>
<evidence type="ECO:0000256" key="3">
    <source>
        <dbReference type="ARBA" id="ARBA00023125"/>
    </source>
</evidence>
<dbReference type="Pfam" id="PF00440">
    <property type="entry name" value="TetR_N"/>
    <property type="match status" value="1"/>
</dbReference>
<dbReference type="Pfam" id="PF13977">
    <property type="entry name" value="TetR_C_6"/>
    <property type="match status" value="1"/>
</dbReference>
<evidence type="ECO:0000313" key="8">
    <source>
        <dbReference type="Proteomes" id="UP000062255"/>
    </source>
</evidence>
<dbReference type="InterPro" id="IPR001647">
    <property type="entry name" value="HTH_TetR"/>
</dbReference>
<dbReference type="SUPFAM" id="SSF46689">
    <property type="entry name" value="Homeodomain-like"/>
    <property type="match status" value="1"/>
</dbReference>
<evidence type="ECO:0000256" key="4">
    <source>
        <dbReference type="ARBA" id="ARBA00023163"/>
    </source>
</evidence>
<dbReference type="PATRIC" id="fig|134601.6.peg.4118"/>
<feature type="domain" description="HTH tetR-type" evidence="6">
    <location>
        <begin position="8"/>
        <end position="68"/>
    </location>
</feature>
<evidence type="ECO:0000256" key="2">
    <source>
        <dbReference type="ARBA" id="ARBA00023015"/>
    </source>
</evidence>
<dbReference type="PROSITE" id="PS50977">
    <property type="entry name" value="HTH_TETR_2"/>
    <property type="match status" value="1"/>
</dbReference>
<evidence type="ECO:0000259" key="6">
    <source>
        <dbReference type="PROSITE" id="PS50977"/>
    </source>
</evidence>
<accession>A0A0K0X8S3</accession>
<proteinExistence type="predicted"/>
<evidence type="ECO:0000313" key="7">
    <source>
        <dbReference type="EMBL" id="AKS33776.1"/>
    </source>
</evidence>